<dbReference type="EMBL" id="BARS01004208">
    <property type="protein sequence ID" value="GAF74641.1"/>
    <property type="molecule type" value="Genomic_DNA"/>
</dbReference>
<name>X0SHP8_9ZZZZ</name>
<sequence>MSDCTREQRILESLAKRRRYFKSAADFLASDVTKDFAEGIISRITTTKDSAIATYDSVNPEDTLTIARCQERRKVCSEILEDFNPDICRAEIIALDSEIKKIHNTIELKKEKAEQNDGGFNSV</sequence>
<organism evidence="1">
    <name type="scientific">marine sediment metagenome</name>
    <dbReference type="NCBI Taxonomy" id="412755"/>
    <lineage>
        <taxon>unclassified sequences</taxon>
        <taxon>metagenomes</taxon>
        <taxon>ecological metagenomes</taxon>
    </lineage>
</organism>
<comment type="caution">
    <text evidence="1">The sequence shown here is derived from an EMBL/GenBank/DDBJ whole genome shotgun (WGS) entry which is preliminary data.</text>
</comment>
<accession>X0SHP8</accession>
<evidence type="ECO:0000313" key="1">
    <source>
        <dbReference type="EMBL" id="GAF74641.1"/>
    </source>
</evidence>
<proteinExistence type="predicted"/>
<gene>
    <name evidence="1" type="ORF">S01H1_08198</name>
</gene>
<dbReference type="AlphaFoldDB" id="X0SHP8"/>
<reference evidence="1" key="1">
    <citation type="journal article" date="2014" name="Front. Microbiol.">
        <title>High frequency of phylogenetically diverse reductive dehalogenase-homologous genes in deep subseafloor sedimentary metagenomes.</title>
        <authorList>
            <person name="Kawai M."/>
            <person name="Futagami T."/>
            <person name="Toyoda A."/>
            <person name="Takaki Y."/>
            <person name="Nishi S."/>
            <person name="Hori S."/>
            <person name="Arai W."/>
            <person name="Tsubouchi T."/>
            <person name="Morono Y."/>
            <person name="Uchiyama I."/>
            <person name="Ito T."/>
            <person name="Fujiyama A."/>
            <person name="Inagaki F."/>
            <person name="Takami H."/>
        </authorList>
    </citation>
    <scope>NUCLEOTIDE SEQUENCE</scope>
    <source>
        <strain evidence="1">Expedition CK06-06</strain>
    </source>
</reference>
<protein>
    <submittedName>
        <fullName evidence="1">Uncharacterized protein</fullName>
    </submittedName>
</protein>